<dbReference type="PANTHER" id="PTHR46098:SF1">
    <property type="entry name" value="TRNA (CYTOSINE(38)-C(5))-METHYLTRANSFERASE"/>
    <property type="match status" value="1"/>
</dbReference>
<dbReference type="NCBIfam" id="TIGR00675">
    <property type="entry name" value="dcm"/>
    <property type="match status" value="1"/>
</dbReference>
<keyword evidence="3" id="KW-0949">S-adenosyl-L-methionine</keyword>
<dbReference type="GO" id="GO:0032259">
    <property type="term" value="P:methylation"/>
    <property type="evidence" value="ECO:0007669"/>
    <property type="project" value="UniProtKB-KW"/>
</dbReference>
<dbReference type="PANTHER" id="PTHR46098">
    <property type="entry name" value="TRNA (CYTOSINE(38)-C(5))-METHYLTRANSFERASE"/>
    <property type="match status" value="1"/>
</dbReference>
<dbReference type="InterPro" id="IPR029063">
    <property type="entry name" value="SAM-dependent_MTases_sf"/>
</dbReference>
<feature type="domain" description="C2H2-type" evidence="4">
    <location>
        <begin position="4"/>
        <end position="36"/>
    </location>
</feature>
<evidence type="ECO:0000313" key="5">
    <source>
        <dbReference type="EMBL" id="QHU09191.1"/>
    </source>
</evidence>
<organism evidence="5">
    <name type="scientific">viral metagenome</name>
    <dbReference type="NCBI Taxonomy" id="1070528"/>
    <lineage>
        <taxon>unclassified sequences</taxon>
        <taxon>metagenomes</taxon>
        <taxon>organismal metagenomes</taxon>
    </lineage>
</organism>
<keyword evidence="1" id="KW-0489">Methyltransferase</keyword>
<evidence type="ECO:0000259" key="4">
    <source>
        <dbReference type="PROSITE" id="PS50157"/>
    </source>
</evidence>
<dbReference type="SUPFAM" id="SSF53335">
    <property type="entry name" value="S-adenosyl-L-methionine-dependent methyltransferases"/>
    <property type="match status" value="1"/>
</dbReference>
<dbReference type="InterPro" id="IPR018117">
    <property type="entry name" value="C5_DNA_meth_AS"/>
</dbReference>
<evidence type="ECO:0000256" key="1">
    <source>
        <dbReference type="ARBA" id="ARBA00022603"/>
    </source>
</evidence>
<evidence type="ECO:0000256" key="2">
    <source>
        <dbReference type="ARBA" id="ARBA00022679"/>
    </source>
</evidence>
<protein>
    <recommendedName>
        <fullName evidence="4">C2H2-type domain-containing protein</fullName>
    </recommendedName>
</protein>
<sequence>MVKYSCERCGKEFPQKSHYDSHNRRKTPCENNADKIKTLVDKAVEEKIKELNNKKLIVENKEVNVNTDTMEYQQPKEVKYIDLFCGLGAFHTAFNRNNTLQNKVKYTCVLASDINEGVRNIYEENYGIKPEGDINKINIDTMPDFDILCAGFPCQPFSIAGNQKGFQDKTRGNLFYKILEIIDRKQPETLMLENVKNLHTIHKGETFKIIKNELETRGYKLSYKVIDSRYYNSPQSRQRIYIICNKNTEYIFREIKNPIVPVSTIIDNSITDFFDYTKKYKLEKCSGKSMMKSKLINIKSGKGGRQGERIYDITKCGPTICASSGGPGAKTGLYDFNGKIRTLSVAETLKMFGFNHTYKFECLSNKKDMLFYLGNSIVVNVVEELIKNL</sequence>
<dbReference type="Gene3D" id="3.40.50.150">
    <property type="entry name" value="Vaccinia Virus protein VP39"/>
    <property type="match status" value="1"/>
</dbReference>
<dbReference type="GO" id="GO:0008168">
    <property type="term" value="F:methyltransferase activity"/>
    <property type="evidence" value="ECO:0007669"/>
    <property type="project" value="UniProtKB-KW"/>
</dbReference>
<accession>A0A6C0JW94</accession>
<proteinExistence type="predicted"/>
<dbReference type="Gene3D" id="3.90.120.10">
    <property type="entry name" value="DNA Methylase, subunit A, domain 2"/>
    <property type="match status" value="1"/>
</dbReference>
<dbReference type="PROSITE" id="PS51679">
    <property type="entry name" value="SAM_MT_C5"/>
    <property type="match status" value="1"/>
</dbReference>
<dbReference type="PROSITE" id="PS00094">
    <property type="entry name" value="C5_MTASE_1"/>
    <property type="match status" value="1"/>
</dbReference>
<keyword evidence="2" id="KW-0808">Transferase</keyword>
<dbReference type="InterPro" id="IPR013087">
    <property type="entry name" value="Znf_C2H2_type"/>
</dbReference>
<dbReference type="InterPro" id="IPR050750">
    <property type="entry name" value="C5-MTase"/>
</dbReference>
<dbReference type="EMBL" id="MN740705">
    <property type="protein sequence ID" value="QHU09191.1"/>
    <property type="molecule type" value="Genomic_DNA"/>
</dbReference>
<dbReference type="InterPro" id="IPR001525">
    <property type="entry name" value="C5_MeTfrase"/>
</dbReference>
<dbReference type="PROSITE" id="PS50157">
    <property type="entry name" value="ZINC_FINGER_C2H2_2"/>
    <property type="match status" value="1"/>
</dbReference>
<reference evidence="5" key="1">
    <citation type="journal article" date="2020" name="Nature">
        <title>Giant virus diversity and host interactions through global metagenomics.</title>
        <authorList>
            <person name="Schulz F."/>
            <person name="Roux S."/>
            <person name="Paez-Espino D."/>
            <person name="Jungbluth S."/>
            <person name="Walsh D.A."/>
            <person name="Denef V.J."/>
            <person name="McMahon K.D."/>
            <person name="Konstantinidis K.T."/>
            <person name="Eloe-Fadrosh E.A."/>
            <person name="Kyrpides N.C."/>
            <person name="Woyke T."/>
        </authorList>
    </citation>
    <scope>NUCLEOTIDE SEQUENCE</scope>
    <source>
        <strain evidence="5">GVMAG-S-1074260-58</strain>
    </source>
</reference>
<name>A0A6C0JW94_9ZZZZ</name>
<evidence type="ECO:0000256" key="3">
    <source>
        <dbReference type="ARBA" id="ARBA00022691"/>
    </source>
</evidence>
<dbReference type="AlphaFoldDB" id="A0A6C0JW94"/>
<dbReference type="PRINTS" id="PR00105">
    <property type="entry name" value="C5METTRFRASE"/>
</dbReference>
<dbReference type="Pfam" id="PF00145">
    <property type="entry name" value="DNA_methylase"/>
    <property type="match status" value="1"/>
</dbReference>